<dbReference type="GO" id="GO:0004674">
    <property type="term" value="F:protein serine/threonine kinase activity"/>
    <property type="evidence" value="ECO:0007669"/>
    <property type="project" value="UniProtKB-KW"/>
</dbReference>
<dbReference type="EMBL" id="CACVBS010000035">
    <property type="protein sequence ID" value="CAA7262073.1"/>
    <property type="molecule type" value="Genomic_DNA"/>
</dbReference>
<dbReference type="AlphaFoldDB" id="A0A8S0WH55"/>
<evidence type="ECO:0000313" key="7">
    <source>
        <dbReference type="EMBL" id="CAA7262073.1"/>
    </source>
</evidence>
<dbReference type="PROSITE" id="PS50011">
    <property type="entry name" value="PROTEIN_KINASE_DOM"/>
    <property type="match status" value="1"/>
</dbReference>
<keyword evidence="1" id="KW-0723">Serine/threonine-protein kinase</keyword>
<comment type="caution">
    <text evidence="7">The sequence shown here is derived from an EMBL/GenBank/DDBJ whole genome shotgun (WGS) entry which is preliminary data.</text>
</comment>
<evidence type="ECO:0000256" key="5">
    <source>
        <dbReference type="ARBA" id="ARBA00022840"/>
    </source>
</evidence>
<dbReference type="InterPro" id="IPR000719">
    <property type="entry name" value="Prot_kinase_dom"/>
</dbReference>
<proteinExistence type="predicted"/>
<dbReference type="GO" id="GO:0005524">
    <property type="term" value="F:ATP binding"/>
    <property type="evidence" value="ECO:0007669"/>
    <property type="project" value="UniProtKB-KW"/>
</dbReference>
<evidence type="ECO:0000259" key="6">
    <source>
        <dbReference type="PROSITE" id="PS50011"/>
    </source>
</evidence>
<gene>
    <name evidence="7" type="ORF">AAE3_LOCUS4539</name>
</gene>
<dbReference type="InterPro" id="IPR011009">
    <property type="entry name" value="Kinase-like_dom_sf"/>
</dbReference>
<name>A0A8S0WH55_CYCAE</name>
<protein>
    <recommendedName>
        <fullName evidence="6">Protein kinase domain-containing protein</fullName>
    </recommendedName>
</protein>
<feature type="domain" description="Protein kinase" evidence="6">
    <location>
        <begin position="157"/>
        <end position="442"/>
    </location>
</feature>
<dbReference type="OrthoDB" id="3224178at2759"/>
<evidence type="ECO:0000256" key="2">
    <source>
        <dbReference type="ARBA" id="ARBA00022679"/>
    </source>
</evidence>
<dbReference type="PANTHER" id="PTHR24058">
    <property type="entry name" value="DUAL SPECIFICITY PROTEIN KINASE"/>
    <property type="match status" value="1"/>
</dbReference>
<keyword evidence="5" id="KW-0067">ATP-binding</keyword>
<dbReference type="InterPro" id="IPR050494">
    <property type="entry name" value="Ser_Thr_dual-spec_kinase"/>
</dbReference>
<dbReference type="Gene3D" id="3.30.200.20">
    <property type="entry name" value="Phosphorylase Kinase, domain 1"/>
    <property type="match status" value="1"/>
</dbReference>
<keyword evidence="3" id="KW-0547">Nucleotide-binding</keyword>
<evidence type="ECO:0000256" key="3">
    <source>
        <dbReference type="ARBA" id="ARBA00022741"/>
    </source>
</evidence>
<keyword evidence="2" id="KW-0808">Transferase</keyword>
<keyword evidence="8" id="KW-1185">Reference proteome</keyword>
<keyword evidence="4" id="KW-0418">Kinase</keyword>
<evidence type="ECO:0000256" key="4">
    <source>
        <dbReference type="ARBA" id="ARBA00022777"/>
    </source>
</evidence>
<dbReference type="SMART" id="SM00220">
    <property type="entry name" value="S_TKc"/>
    <property type="match status" value="1"/>
</dbReference>
<dbReference type="Gene3D" id="1.10.510.10">
    <property type="entry name" value="Transferase(Phosphotransferase) domain 1"/>
    <property type="match status" value="1"/>
</dbReference>
<evidence type="ECO:0000313" key="8">
    <source>
        <dbReference type="Proteomes" id="UP000467700"/>
    </source>
</evidence>
<dbReference type="Proteomes" id="UP000467700">
    <property type="component" value="Unassembled WGS sequence"/>
</dbReference>
<accession>A0A8S0WH55</accession>
<evidence type="ECO:0000256" key="1">
    <source>
        <dbReference type="ARBA" id="ARBA00022527"/>
    </source>
</evidence>
<organism evidence="7 8">
    <name type="scientific">Cyclocybe aegerita</name>
    <name type="common">Black poplar mushroom</name>
    <name type="synonym">Agrocybe aegerita</name>
    <dbReference type="NCBI Taxonomy" id="1973307"/>
    <lineage>
        <taxon>Eukaryota</taxon>
        <taxon>Fungi</taxon>
        <taxon>Dikarya</taxon>
        <taxon>Basidiomycota</taxon>
        <taxon>Agaricomycotina</taxon>
        <taxon>Agaricomycetes</taxon>
        <taxon>Agaricomycetidae</taxon>
        <taxon>Agaricales</taxon>
        <taxon>Agaricineae</taxon>
        <taxon>Bolbitiaceae</taxon>
        <taxon>Cyclocybe</taxon>
    </lineage>
</organism>
<dbReference type="SUPFAM" id="SSF56112">
    <property type="entry name" value="Protein kinase-like (PK-like)"/>
    <property type="match status" value="1"/>
</dbReference>
<sequence length="446" mass="51265">MICRSQHDILHVIVLSRFSVKCSIQHFVCLQPPLQHLKASNSLLVCRTLNAQALMLQDKEVNVTAADDAYSKLPETYEMWQNLVNTLFPTTADSIREKHANARPEKFWWYPWMTLRPFFKSKGYTLFDYDISKKNRLPKFEGSPALDSFGLFGNRDPKVMERTWGNSSTTAWPARDEQNRDVMIKVVAKTFQECPEGSTELRILKFLSSSAMRADPRNSTIKILEFHDYHGWQFVVMPYLDCCADYPFLSLKECLDFACQLLDTLAFLHENKIAHLDISHENILMNHHGALPRRECITEEAILIFDPVPEFRSTFPVKYFMIDFGNSVFFSPGLIPSECLVPPKDWGRPHRAPETSGHAVFNPFAADVYQTAQFFYIFFGKAISPAIPGLLELLQDMASDQPSERISMGTAASRMRKLYETLLRENSQVDKVVVELADFEKIPRRL</sequence>
<reference evidence="7 8" key="1">
    <citation type="submission" date="2020-01" db="EMBL/GenBank/DDBJ databases">
        <authorList>
            <person name="Gupta K D."/>
        </authorList>
    </citation>
    <scope>NUCLEOTIDE SEQUENCE [LARGE SCALE GENOMIC DNA]</scope>
</reference>